<proteinExistence type="predicted"/>
<name>A0A918PFC6_9SPHN</name>
<evidence type="ECO:0000313" key="3">
    <source>
        <dbReference type="EMBL" id="GGZ04716.1"/>
    </source>
</evidence>
<accession>A0A918PFC6</accession>
<evidence type="ECO:0000256" key="1">
    <source>
        <dbReference type="SAM" id="MobiDB-lite"/>
    </source>
</evidence>
<gene>
    <name evidence="3" type="ORF">GCM10011614_19440</name>
</gene>
<comment type="caution">
    <text evidence="3">The sequence shown here is derived from an EMBL/GenBank/DDBJ whole genome shotgun (WGS) entry which is preliminary data.</text>
</comment>
<reference evidence="3" key="1">
    <citation type="journal article" date="2014" name="Int. J. Syst. Evol. Microbiol.">
        <title>Complete genome sequence of Corynebacterium casei LMG S-19264T (=DSM 44701T), isolated from a smear-ripened cheese.</title>
        <authorList>
            <consortium name="US DOE Joint Genome Institute (JGI-PGF)"/>
            <person name="Walter F."/>
            <person name="Albersmeier A."/>
            <person name="Kalinowski J."/>
            <person name="Ruckert C."/>
        </authorList>
    </citation>
    <scope>NUCLEOTIDE SEQUENCE</scope>
    <source>
        <strain evidence="3">KCTC 32255</strain>
    </source>
</reference>
<evidence type="ECO:0000313" key="4">
    <source>
        <dbReference type="Proteomes" id="UP000648075"/>
    </source>
</evidence>
<dbReference type="Gene3D" id="3.10.450.160">
    <property type="entry name" value="inner membrane protein cigr"/>
    <property type="match status" value="1"/>
</dbReference>
<feature type="chain" id="PRO_5037541283" description="Ni/Co efflux regulator RcnB" evidence="2">
    <location>
        <begin position="21"/>
        <end position="163"/>
    </location>
</feature>
<reference evidence="3" key="2">
    <citation type="submission" date="2020-09" db="EMBL/GenBank/DDBJ databases">
        <authorList>
            <person name="Sun Q."/>
            <person name="Kim S."/>
        </authorList>
    </citation>
    <scope>NUCLEOTIDE SEQUENCE</scope>
    <source>
        <strain evidence="3">KCTC 32255</strain>
    </source>
</reference>
<organism evidence="3 4">
    <name type="scientific">Novosphingobium colocasiae</name>
    <dbReference type="NCBI Taxonomy" id="1256513"/>
    <lineage>
        <taxon>Bacteria</taxon>
        <taxon>Pseudomonadati</taxon>
        <taxon>Pseudomonadota</taxon>
        <taxon>Alphaproteobacteria</taxon>
        <taxon>Sphingomonadales</taxon>
        <taxon>Sphingomonadaceae</taxon>
        <taxon>Novosphingobium</taxon>
    </lineage>
</organism>
<dbReference type="RefSeq" id="WP_189621009.1">
    <property type="nucleotide sequence ID" value="NZ_BMZA01000006.1"/>
</dbReference>
<keyword evidence="4" id="KW-1185">Reference proteome</keyword>
<keyword evidence="2" id="KW-0732">Signal</keyword>
<feature type="region of interest" description="Disordered" evidence="1">
    <location>
        <begin position="25"/>
        <end position="74"/>
    </location>
</feature>
<dbReference type="InterPro" id="IPR024572">
    <property type="entry name" value="RcnB"/>
</dbReference>
<evidence type="ECO:0008006" key="5">
    <source>
        <dbReference type="Google" id="ProtNLM"/>
    </source>
</evidence>
<protein>
    <recommendedName>
        <fullName evidence="5">Ni/Co efflux regulator RcnB</fullName>
    </recommendedName>
</protein>
<dbReference type="Pfam" id="PF11776">
    <property type="entry name" value="RcnB"/>
    <property type="match status" value="1"/>
</dbReference>
<sequence length="163" mass="19429">MRKIITAALAASFLVPVAMAPEIASAQSAREVRQSQRDLREEQRDLRQAQRHGSRQDVREERRDVRQARQEVREDWRDYRKAHRDTYRRPAYVGPRGYSYRPVAVGHRFSSAYYGNRYWVSDYSRYRLPAPVRNHRWIRYGNDVVLVNVHTGRVAQVYSGFFW</sequence>
<evidence type="ECO:0000256" key="2">
    <source>
        <dbReference type="SAM" id="SignalP"/>
    </source>
</evidence>
<feature type="signal peptide" evidence="2">
    <location>
        <begin position="1"/>
        <end position="20"/>
    </location>
</feature>
<dbReference type="AlphaFoldDB" id="A0A918PFC6"/>
<dbReference type="Proteomes" id="UP000648075">
    <property type="component" value="Unassembled WGS sequence"/>
</dbReference>
<feature type="compositionally biased region" description="Basic and acidic residues" evidence="1">
    <location>
        <begin position="30"/>
        <end position="74"/>
    </location>
</feature>
<dbReference type="EMBL" id="BMZA01000006">
    <property type="protein sequence ID" value="GGZ04716.1"/>
    <property type="molecule type" value="Genomic_DNA"/>
</dbReference>